<dbReference type="Pfam" id="PF02547">
    <property type="entry name" value="Queuosine_synth"/>
    <property type="match status" value="1"/>
</dbReference>
<keyword evidence="7 13" id="KW-0671">Queuosine biosynthesis</keyword>
<evidence type="ECO:0000256" key="8">
    <source>
        <dbReference type="ARBA" id="ARBA00052751"/>
    </source>
</evidence>
<protein>
    <recommendedName>
        <fullName evidence="11 13">S-adenosylmethionine:tRNA ribosyltransferase-isomerase</fullName>
        <ecNumber evidence="10 13">2.4.99.17</ecNumber>
    </recommendedName>
    <alternativeName>
        <fullName evidence="12 13">Queuosine biosynthesis protein QueA</fullName>
    </alternativeName>
</protein>
<dbReference type="AlphaFoldDB" id="A0A1Y5E963"/>
<dbReference type="PANTHER" id="PTHR30307:SF0">
    <property type="entry name" value="S-ADENOSYLMETHIONINE:TRNA RIBOSYLTRANSFERASE-ISOMERASE"/>
    <property type="match status" value="1"/>
</dbReference>
<dbReference type="EC" id="2.4.99.17" evidence="10 13"/>
<dbReference type="NCBIfam" id="TIGR00113">
    <property type="entry name" value="queA"/>
    <property type="match status" value="1"/>
</dbReference>
<evidence type="ECO:0000256" key="4">
    <source>
        <dbReference type="ARBA" id="ARBA00022490"/>
    </source>
</evidence>
<comment type="caution">
    <text evidence="14">The sequence shown here is derived from an EMBL/GenBank/DDBJ whole genome shotgun (WGS) entry which is preliminary data.</text>
</comment>
<dbReference type="FunFam" id="3.40.1780.10:FF:000001">
    <property type="entry name" value="S-adenosylmethionine:tRNA ribosyltransferase-isomerase"/>
    <property type="match status" value="1"/>
</dbReference>
<dbReference type="FunFam" id="2.40.10.240:FF:000001">
    <property type="entry name" value="S-adenosylmethionine:tRNA ribosyltransferase-isomerase"/>
    <property type="match status" value="1"/>
</dbReference>
<dbReference type="EMBL" id="MAAF01000073">
    <property type="protein sequence ID" value="OUR79282.1"/>
    <property type="molecule type" value="Genomic_DNA"/>
</dbReference>
<evidence type="ECO:0000256" key="1">
    <source>
        <dbReference type="ARBA" id="ARBA00004496"/>
    </source>
</evidence>
<dbReference type="UniPathway" id="UPA00392"/>
<evidence type="ECO:0000256" key="5">
    <source>
        <dbReference type="ARBA" id="ARBA00022679"/>
    </source>
</evidence>
<dbReference type="GO" id="GO:0008616">
    <property type="term" value="P:tRNA queuosine(34) biosynthetic process"/>
    <property type="evidence" value="ECO:0007669"/>
    <property type="project" value="UniProtKB-UniRule"/>
</dbReference>
<dbReference type="Gene3D" id="2.40.10.240">
    <property type="entry name" value="QueA-like"/>
    <property type="match status" value="1"/>
</dbReference>
<dbReference type="PANTHER" id="PTHR30307">
    <property type="entry name" value="S-ADENOSYLMETHIONINE:TRNA RIBOSYLTRANSFERASE-ISOMERASE"/>
    <property type="match status" value="1"/>
</dbReference>
<keyword evidence="5 13" id="KW-0808">Transferase</keyword>
<accession>A0A1Y5E963</accession>
<comment type="catalytic activity">
    <reaction evidence="8 13">
        <text>7-aminomethyl-7-carbaguanosine(34) in tRNA + S-adenosyl-L-methionine = epoxyqueuosine(34) in tRNA + adenine + L-methionine + 2 H(+)</text>
        <dbReference type="Rhea" id="RHEA:32155"/>
        <dbReference type="Rhea" id="RHEA-COMP:10342"/>
        <dbReference type="Rhea" id="RHEA-COMP:18582"/>
        <dbReference type="ChEBI" id="CHEBI:15378"/>
        <dbReference type="ChEBI" id="CHEBI:16708"/>
        <dbReference type="ChEBI" id="CHEBI:57844"/>
        <dbReference type="ChEBI" id="CHEBI:59789"/>
        <dbReference type="ChEBI" id="CHEBI:82833"/>
        <dbReference type="ChEBI" id="CHEBI:194443"/>
        <dbReference type="EC" id="2.4.99.17"/>
    </reaction>
</comment>
<evidence type="ECO:0000313" key="15">
    <source>
        <dbReference type="Proteomes" id="UP000243053"/>
    </source>
</evidence>
<keyword evidence="6 13" id="KW-0949">S-adenosyl-L-methionine</keyword>
<proteinExistence type="inferred from homology"/>
<reference evidence="15" key="1">
    <citation type="journal article" date="2017" name="Proc. Natl. Acad. Sci. U.S.A.">
        <title>Simulation of Deepwater Horizon oil plume reveals substrate specialization within a complex community of hydrocarbon degraders.</title>
        <authorList>
            <person name="Hu P."/>
            <person name="Dubinsky E.A."/>
            <person name="Probst A.J."/>
            <person name="Wang J."/>
            <person name="Sieber C.M.K."/>
            <person name="Tom L.M."/>
            <person name="Gardinali P."/>
            <person name="Banfield J.F."/>
            <person name="Atlas R.M."/>
            <person name="Andersen G.L."/>
        </authorList>
    </citation>
    <scope>NUCLEOTIDE SEQUENCE [LARGE SCALE GENOMIC DNA]</scope>
</reference>
<evidence type="ECO:0000256" key="12">
    <source>
        <dbReference type="ARBA" id="ARBA00076160"/>
    </source>
</evidence>
<evidence type="ECO:0000256" key="13">
    <source>
        <dbReference type="HAMAP-Rule" id="MF_00113"/>
    </source>
</evidence>
<evidence type="ECO:0000256" key="7">
    <source>
        <dbReference type="ARBA" id="ARBA00022785"/>
    </source>
</evidence>
<comment type="similarity">
    <text evidence="9 13">Belongs to the QueA family.</text>
</comment>
<evidence type="ECO:0000256" key="9">
    <source>
        <dbReference type="ARBA" id="ARBA00061210"/>
    </source>
</evidence>
<keyword evidence="4 13" id="KW-0963">Cytoplasm</keyword>
<gene>
    <name evidence="13" type="primary">queA</name>
    <name evidence="14" type="ORF">A9Q75_12310</name>
</gene>
<dbReference type="Proteomes" id="UP000243053">
    <property type="component" value="Unassembled WGS sequence"/>
</dbReference>
<dbReference type="InterPro" id="IPR036100">
    <property type="entry name" value="QueA_sf"/>
</dbReference>
<evidence type="ECO:0000256" key="11">
    <source>
        <dbReference type="ARBA" id="ARBA00069325"/>
    </source>
</evidence>
<dbReference type="GO" id="GO:0005737">
    <property type="term" value="C:cytoplasm"/>
    <property type="evidence" value="ECO:0007669"/>
    <property type="project" value="UniProtKB-SubCell"/>
</dbReference>
<evidence type="ECO:0000256" key="10">
    <source>
        <dbReference type="ARBA" id="ARBA00066503"/>
    </source>
</evidence>
<dbReference type="InterPro" id="IPR003699">
    <property type="entry name" value="QueA"/>
</dbReference>
<comment type="function">
    <text evidence="13">Transfers and isomerizes the ribose moiety from AdoMet to the 7-aminomethyl group of 7-deazaguanine (preQ1-tRNA) to give epoxyqueuosine (oQ-tRNA).</text>
</comment>
<keyword evidence="14" id="KW-0413">Isomerase</keyword>
<evidence type="ECO:0000256" key="6">
    <source>
        <dbReference type="ARBA" id="ARBA00022691"/>
    </source>
</evidence>
<comment type="subunit">
    <text evidence="3 13">Monomer.</text>
</comment>
<dbReference type="InterPro" id="IPR042118">
    <property type="entry name" value="QueA_dom1"/>
</dbReference>
<organism evidence="14 15">
    <name type="scientific">Colwellia psychrerythraea</name>
    <name type="common">Vibrio psychroerythus</name>
    <dbReference type="NCBI Taxonomy" id="28229"/>
    <lineage>
        <taxon>Bacteria</taxon>
        <taxon>Pseudomonadati</taxon>
        <taxon>Pseudomonadota</taxon>
        <taxon>Gammaproteobacteria</taxon>
        <taxon>Alteromonadales</taxon>
        <taxon>Colwelliaceae</taxon>
        <taxon>Colwellia</taxon>
    </lineage>
</organism>
<dbReference type="Gene3D" id="3.40.1780.10">
    <property type="entry name" value="QueA-like"/>
    <property type="match status" value="1"/>
</dbReference>
<dbReference type="InterPro" id="IPR042119">
    <property type="entry name" value="QueA_dom2"/>
</dbReference>
<dbReference type="HAMAP" id="MF_00113">
    <property type="entry name" value="QueA"/>
    <property type="match status" value="1"/>
</dbReference>
<name>A0A1Y5E963_COLPS</name>
<comment type="subcellular location">
    <subcellularLocation>
        <location evidence="1 13">Cytoplasm</location>
    </subcellularLocation>
</comment>
<evidence type="ECO:0000256" key="2">
    <source>
        <dbReference type="ARBA" id="ARBA00004691"/>
    </source>
</evidence>
<dbReference type="GO" id="GO:0051075">
    <property type="term" value="F:S-adenosylmethionine:tRNA ribosyltransferase-isomerase activity"/>
    <property type="evidence" value="ECO:0007669"/>
    <property type="project" value="UniProtKB-EC"/>
</dbReference>
<sequence length="361" mass="39563">MRVSDFSFDLPEALIARYPKTERTASRLMTLNGNSGAITDGVFTDIVAQLNAGDLLVFNNTRVIPARMFGQKASGGKIEVLVERVVDQNTALAHIRASKSPKVGSELFLGNEDSDVKVKATMVARHGALFELKFNSDESVLTILDKIGHMPLPPYIDRPDEDSDKERYQTVYNEKPGAVAAPTAGLHFDEALLEKIKAKGVELAFVTLHVGAGTFQPVKVDEITDHIMHAEYVEVSDEVVTQIKKTKAAGGRVVAVGTTSVRSLESAAKAAQDKNESLSAFYGDTDIFITPGCQFQIIDALVTNFHLSESTLLMLVSAFSGYDHIMSAYQHAISQEYRFFSYGDAMFLTKQELTKQELSKS</sequence>
<dbReference type="NCBIfam" id="NF001140">
    <property type="entry name" value="PRK00147.1"/>
    <property type="match status" value="1"/>
</dbReference>
<dbReference type="SUPFAM" id="SSF111337">
    <property type="entry name" value="QueA-like"/>
    <property type="match status" value="1"/>
</dbReference>
<evidence type="ECO:0000256" key="3">
    <source>
        <dbReference type="ARBA" id="ARBA00011245"/>
    </source>
</evidence>
<evidence type="ECO:0000313" key="14">
    <source>
        <dbReference type="EMBL" id="OUR79282.1"/>
    </source>
</evidence>
<comment type="pathway">
    <text evidence="2 13">tRNA modification; tRNA-queuosine biosynthesis.</text>
</comment>